<dbReference type="Proteomes" id="UP000680839">
    <property type="component" value="Chromosome"/>
</dbReference>
<evidence type="ECO:0000313" key="3">
    <source>
        <dbReference type="Proteomes" id="UP000680839"/>
    </source>
</evidence>
<dbReference type="EMBL" id="CP076134">
    <property type="protein sequence ID" value="QWG12795.1"/>
    <property type="molecule type" value="Genomic_DNA"/>
</dbReference>
<protein>
    <recommendedName>
        <fullName evidence="1">DUF6537 domain-containing protein</fullName>
    </recommendedName>
</protein>
<dbReference type="AlphaFoldDB" id="A0A975RLV0"/>
<organism evidence="2 3">
    <name type="scientific">Bradyrhizobium sediminis</name>
    <dbReference type="NCBI Taxonomy" id="2840469"/>
    <lineage>
        <taxon>Bacteria</taxon>
        <taxon>Pseudomonadati</taxon>
        <taxon>Pseudomonadota</taxon>
        <taxon>Alphaproteobacteria</taxon>
        <taxon>Hyphomicrobiales</taxon>
        <taxon>Nitrobacteraceae</taxon>
        <taxon>Bradyrhizobium</taxon>
    </lineage>
</organism>
<name>A0A975RLV0_9BRAD</name>
<feature type="domain" description="DUF6537" evidence="1">
    <location>
        <begin position="36"/>
        <end position="238"/>
    </location>
</feature>
<evidence type="ECO:0000259" key="1">
    <source>
        <dbReference type="Pfam" id="PF20169"/>
    </source>
</evidence>
<proteinExistence type="predicted"/>
<evidence type="ECO:0000313" key="2">
    <source>
        <dbReference type="EMBL" id="QWG12795.1"/>
    </source>
</evidence>
<accession>A0A975RLV0</accession>
<dbReference type="RefSeq" id="WP_215621572.1">
    <property type="nucleotide sequence ID" value="NZ_CP076134.1"/>
</dbReference>
<gene>
    <name evidence="2" type="ORF">KMZ29_24415</name>
</gene>
<reference evidence="2" key="1">
    <citation type="submission" date="2021-06" db="EMBL/GenBank/DDBJ databases">
        <title>Bradyrhizobium sp. S2-20-1 Genome sequencing.</title>
        <authorList>
            <person name="Jin L."/>
        </authorList>
    </citation>
    <scope>NUCLEOTIDE SEQUENCE</scope>
    <source>
        <strain evidence="2">S2-20-1</strain>
    </source>
</reference>
<dbReference type="Pfam" id="PF20169">
    <property type="entry name" value="DUF6537"/>
    <property type="match status" value="1"/>
</dbReference>
<dbReference type="InterPro" id="IPR046667">
    <property type="entry name" value="DUF6537"/>
</dbReference>
<sequence length="295" mass="32713">MASVLSSLRYLLADFIGEDDDEPPFLPGGLPEGAATLVSDGIHRLIDYQGAAYAKLYVDRLRRFIGKPGVDDAMFAEIARLMAMRMSYEDPIRIAQLKLAELETGAGAGGQRAPSSDDVRKFRLDELVEALPAAVAEPVLDVLERLGWVRKRISIRFSTKNRWSVRRLKIEASLRRWRRFSVRYARERMWVERWLHMIDRSLTKQPNAAAEIVQTATMVQGYGDAYRQGLADWHAIIDGLAKPTFDGVLPLRDLAGAVAEARAAAMPDPRQVALKRTIAEIRAQALSAGADAAAG</sequence>